<accession>A0A1G1VBE6</accession>
<evidence type="ECO:0000256" key="4">
    <source>
        <dbReference type="HAMAP-Rule" id="MF_00368"/>
    </source>
</evidence>
<dbReference type="GO" id="GO:0006412">
    <property type="term" value="P:translation"/>
    <property type="evidence" value="ECO:0007669"/>
    <property type="project" value="UniProtKB-UniRule"/>
</dbReference>
<keyword evidence="2 4" id="KW-0689">Ribosomal protein</keyword>
<comment type="function">
    <text evidence="4">Forms part of the ribosomal stalk which helps the ribosome interact with GTP-bound translation factors. Is thus essential for accurate translation.</text>
</comment>
<evidence type="ECO:0000256" key="3">
    <source>
        <dbReference type="ARBA" id="ARBA00023274"/>
    </source>
</evidence>
<dbReference type="Gene3D" id="1.20.5.710">
    <property type="entry name" value="Single helix bin"/>
    <property type="match status" value="1"/>
</dbReference>
<dbReference type="GO" id="GO:1990904">
    <property type="term" value="C:ribonucleoprotein complex"/>
    <property type="evidence" value="ECO:0007669"/>
    <property type="project" value="UniProtKB-KW"/>
</dbReference>
<dbReference type="SUPFAM" id="SSF48300">
    <property type="entry name" value="Ribosomal protein L7/12, oligomerisation (N-terminal) domain"/>
    <property type="match status" value="1"/>
</dbReference>
<dbReference type="Gene3D" id="3.30.1390.10">
    <property type="match status" value="1"/>
</dbReference>
<dbReference type="GO" id="GO:0003729">
    <property type="term" value="F:mRNA binding"/>
    <property type="evidence" value="ECO:0007669"/>
    <property type="project" value="TreeGrafter"/>
</dbReference>
<proteinExistence type="inferred from homology"/>
<dbReference type="HAMAP" id="MF_00368">
    <property type="entry name" value="Ribosomal_bL12"/>
    <property type="match status" value="1"/>
</dbReference>
<name>A0A1G1VBE6_9BACT</name>
<dbReference type="Pfam" id="PF00542">
    <property type="entry name" value="Ribosomal_L12"/>
    <property type="match status" value="1"/>
</dbReference>
<evidence type="ECO:0000259" key="5">
    <source>
        <dbReference type="Pfam" id="PF00542"/>
    </source>
</evidence>
<evidence type="ECO:0000313" key="7">
    <source>
        <dbReference type="EMBL" id="OGY12748.1"/>
    </source>
</evidence>
<evidence type="ECO:0000256" key="2">
    <source>
        <dbReference type="ARBA" id="ARBA00022980"/>
    </source>
</evidence>
<comment type="similarity">
    <text evidence="1 4">Belongs to the bacterial ribosomal protein bL12 family.</text>
</comment>
<gene>
    <name evidence="4" type="primary">rplL</name>
    <name evidence="7" type="ORF">A3A77_00470</name>
</gene>
<dbReference type="InterPro" id="IPR008932">
    <property type="entry name" value="Ribosomal_bL12_oligo"/>
</dbReference>
<keyword evidence="3 4" id="KW-0687">Ribonucleoprotein</keyword>
<dbReference type="InterPro" id="IPR013823">
    <property type="entry name" value="Ribosomal_bL12_C"/>
</dbReference>
<dbReference type="GO" id="GO:0003735">
    <property type="term" value="F:structural constituent of ribosome"/>
    <property type="evidence" value="ECO:0007669"/>
    <property type="project" value="InterPro"/>
</dbReference>
<evidence type="ECO:0000313" key="8">
    <source>
        <dbReference type="Proteomes" id="UP000178659"/>
    </source>
</evidence>
<dbReference type="InterPro" id="IPR036235">
    <property type="entry name" value="Ribosomal_bL12_oligo_N_sf"/>
</dbReference>
<dbReference type="PANTHER" id="PTHR45987:SF4">
    <property type="entry name" value="LARGE RIBOSOMAL SUBUNIT PROTEIN BL12M"/>
    <property type="match status" value="1"/>
</dbReference>
<sequence>MADEKDTKLSSKLEKIAKDIEELSVLELSELVTALQDRLGVSATPIISGAPVAASGAAPAEAAADSGAGAASQTVVLTDAGTNKIGVIKALREINPNLGLKEAKDMTEKLPAEVLKDAKAEDAKVAIDKLQAAGAKIEVK</sequence>
<dbReference type="CDD" id="cd00387">
    <property type="entry name" value="Ribosomal_L7_L12"/>
    <property type="match status" value="1"/>
</dbReference>
<feature type="domain" description="Large ribosomal subunit protein bL12 C-terminal" evidence="5">
    <location>
        <begin position="74"/>
        <end position="140"/>
    </location>
</feature>
<comment type="subunit">
    <text evidence="4">Homodimer. Part of the ribosomal stalk of the 50S ribosomal subunit. Forms a multimeric L10(L12)X complex, where L10 forms an elongated spine to which 2 to 4 L12 dimers bind in a sequential fashion. Binds GTP-bound translation factors.</text>
</comment>
<dbReference type="Pfam" id="PF16320">
    <property type="entry name" value="Ribosomal_L12_N"/>
    <property type="match status" value="1"/>
</dbReference>
<dbReference type="AlphaFoldDB" id="A0A1G1VBE6"/>
<organism evidence="7 8">
    <name type="scientific">Candidatus Blackburnbacteria bacterium RIFCSPLOWO2_01_FULL_40_20</name>
    <dbReference type="NCBI Taxonomy" id="1797519"/>
    <lineage>
        <taxon>Bacteria</taxon>
        <taxon>Candidatus Blackburniibacteriota</taxon>
    </lineage>
</organism>
<dbReference type="InterPro" id="IPR014719">
    <property type="entry name" value="Ribosomal_bL12_C/ClpS-like"/>
</dbReference>
<protein>
    <recommendedName>
        <fullName evidence="4">Large ribosomal subunit protein bL12</fullName>
    </recommendedName>
</protein>
<dbReference type="Proteomes" id="UP000178659">
    <property type="component" value="Unassembled WGS sequence"/>
</dbReference>
<dbReference type="InterPro" id="IPR000206">
    <property type="entry name" value="Ribosomal_bL12"/>
</dbReference>
<reference evidence="7 8" key="1">
    <citation type="journal article" date="2016" name="Nat. Commun.">
        <title>Thousands of microbial genomes shed light on interconnected biogeochemical processes in an aquifer system.</title>
        <authorList>
            <person name="Anantharaman K."/>
            <person name="Brown C.T."/>
            <person name="Hug L.A."/>
            <person name="Sharon I."/>
            <person name="Castelle C.J."/>
            <person name="Probst A.J."/>
            <person name="Thomas B.C."/>
            <person name="Singh A."/>
            <person name="Wilkins M.J."/>
            <person name="Karaoz U."/>
            <person name="Brodie E.L."/>
            <person name="Williams K.H."/>
            <person name="Hubbard S.S."/>
            <person name="Banfield J.F."/>
        </authorList>
    </citation>
    <scope>NUCLEOTIDE SEQUENCE [LARGE SCALE GENOMIC DNA]</scope>
</reference>
<feature type="domain" description="Large ribosomal subunit protein bL12 oligomerization" evidence="6">
    <location>
        <begin position="12"/>
        <end position="64"/>
    </location>
</feature>
<dbReference type="SUPFAM" id="SSF54736">
    <property type="entry name" value="ClpS-like"/>
    <property type="match status" value="1"/>
</dbReference>
<dbReference type="EMBL" id="MHCC01000025">
    <property type="protein sequence ID" value="OGY12748.1"/>
    <property type="molecule type" value="Genomic_DNA"/>
</dbReference>
<dbReference type="GO" id="GO:0005737">
    <property type="term" value="C:cytoplasm"/>
    <property type="evidence" value="ECO:0007669"/>
    <property type="project" value="UniProtKB-ARBA"/>
</dbReference>
<dbReference type="GO" id="GO:0005840">
    <property type="term" value="C:ribosome"/>
    <property type="evidence" value="ECO:0007669"/>
    <property type="project" value="UniProtKB-KW"/>
</dbReference>
<comment type="caution">
    <text evidence="7">The sequence shown here is derived from an EMBL/GenBank/DDBJ whole genome shotgun (WGS) entry which is preliminary data.</text>
</comment>
<evidence type="ECO:0000259" key="6">
    <source>
        <dbReference type="Pfam" id="PF16320"/>
    </source>
</evidence>
<evidence type="ECO:0000256" key="1">
    <source>
        <dbReference type="ARBA" id="ARBA00007197"/>
    </source>
</evidence>
<dbReference type="NCBIfam" id="TIGR00855">
    <property type="entry name" value="L12"/>
    <property type="match status" value="1"/>
</dbReference>
<dbReference type="PANTHER" id="PTHR45987">
    <property type="entry name" value="39S RIBOSOMAL PROTEIN L12"/>
    <property type="match status" value="1"/>
</dbReference>